<organism evidence="1 2">
    <name type="scientific">Brachionus plicatilis</name>
    <name type="common">Marine rotifer</name>
    <name type="synonym">Brachionus muelleri</name>
    <dbReference type="NCBI Taxonomy" id="10195"/>
    <lineage>
        <taxon>Eukaryota</taxon>
        <taxon>Metazoa</taxon>
        <taxon>Spiralia</taxon>
        <taxon>Gnathifera</taxon>
        <taxon>Rotifera</taxon>
        <taxon>Eurotatoria</taxon>
        <taxon>Monogononta</taxon>
        <taxon>Pseudotrocha</taxon>
        <taxon>Ploima</taxon>
        <taxon>Brachionidae</taxon>
        <taxon>Brachionus</taxon>
    </lineage>
</organism>
<name>A0A3M7SDB2_BRAPC</name>
<dbReference type="AlphaFoldDB" id="A0A3M7SDB2"/>
<comment type="caution">
    <text evidence="1">The sequence shown here is derived from an EMBL/GenBank/DDBJ whole genome shotgun (WGS) entry which is preliminary data.</text>
</comment>
<sequence length="251" mass="29686">MLKNGFSNGKLKFLLKSHKKTVKINLDLKIYDSNLNEEDKVKLLGITVDSKLTFSPMVNDLKERWSKIKTLVRNQVRAGLSNFVPLVVRLVEEYREGLESRYIEYKTPLCNCCQFFIKSNDLKRLQNYFLFYFFFAQVWLDQKNLILYCSEIYLSRLTRAEMKPSFQPAFYFAFLVINLIFHHDHFRTFNLSSELKSKLNDCYGNDRLDSKLTCKDKCTSKDVFQYTPTTISKIFSIFWSKSTTDSNRHNI</sequence>
<accession>A0A3M7SDB2</accession>
<dbReference type="EMBL" id="REGN01001623">
    <property type="protein sequence ID" value="RNA33528.1"/>
    <property type="molecule type" value="Genomic_DNA"/>
</dbReference>
<dbReference type="Proteomes" id="UP000276133">
    <property type="component" value="Unassembled WGS sequence"/>
</dbReference>
<evidence type="ECO:0008006" key="3">
    <source>
        <dbReference type="Google" id="ProtNLM"/>
    </source>
</evidence>
<evidence type="ECO:0000313" key="2">
    <source>
        <dbReference type="Proteomes" id="UP000276133"/>
    </source>
</evidence>
<protein>
    <recommendedName>
        <fullName evidence="3">RNA-directed DNA polymerase from mobile element jockey-like</fullName>
    </recommendedName>
</protein>
<gene>
    <name evidence="1" type="ORF">BpHYR1_050316</name>
</gene>
<proteinExistence type="predicted"/>
<evidence type="ECO:0000313" key="1">
    <source>
        <dbReference type="EMBL" id="RNA33528.1"/>
    </source>
</evidence>
<reference evidence="1 2" key="1">
    <citation type="journal article" date="2018" name="Sci. Rep.">
        <title>Genomic signatures of local adaptation to the degree of environmental predictability in rotifers.</title>
        <authorList>
            <person name="Franch-Gras L."/>
            <person name="Hahn C."/>
            <person name="Garcia-Roger E.M."/>
            <person name="Carmona M.J."/>
            <person name="Serra M."/>
            <person name="Gomez A."/>
        </authorList>
    </citation>
    <scope>NUCLEOTIDE SEQUENCE [LARGE SCALE GENOMIC DNA]</scope>
    <source>
        <strain evidence="1">HYR1</strain>
    </source>
</reference>
<keyword evidence="2" id="KW-1185">Reference proteome</keyword>